<dbReference type="EMBL" id="BAABBF010000006">
    <property type="protein sequence ID" value="GAA3716234.1"/>
    <property type="molecule type" value="Genomic_DNA"/>
</dbReference>
<evidence type="ECO:0000313" key="6">
    <source>
        <dbReference type="EMBL" id="GAA3716234.1"/>
    </source>
</evidence>
<dbReference type="Proteomes" id="UP001500523">
    <property type="component" value="Unassembled WGS sequence"/>
</dbReference>
<evidence type="ECO:0000313" key="7">
    <source>
        <dbReference type="Proteomes" id="UP001500523"/>
    </source>
</evidence>
<comment type="caution">
    <text evidence="6">The sequence shown here is derived from an EMBL/GenBank/DDBJ whole genome shotgun (WGS) entry which is preliminary data.</text>
</comment>
<dbReference type="EC" id="3.2.2.-" evidence="5"/>
<sequence>MPPPAAQAISPAFYDRPVLDLARALIGCRLFVDGVGGTIVETEAYHAGDAASHSHAGITPRTATMFGPPGRAYVYRSYGLHWCMNIVGGREPGAAVLLRAIEPVEGLAIMATRRGTADPRLLCAGPGRLCQALGITAALDGQPLDAPPFTLLPRTGEPDLQVGPRIGITRAAAEPWRFGLGGSRFLSKPFRRID</sequence>
<dbReference type="HAMAP" id="MF_00527">
    <property type="entry name" value="3MGH"/>
    <property type="match status" value="1"/>
</dbReference>
<dbReference type="SUPFAM" id="SSF50486">
    <property type="entry name" value="FMT C-terminal domain-like"/>
    <property type="match status" value="1"/>
</dbReference>
<keyword evidence="4 5" id="KW-0234">DNA repair</keyword>
<organism evidence="6 7">
    <name type="scientific">Sphingomonas cynarae</name>
    <dbReference type="NCBI Taxonomy" id="930197"/>
    <lineage>
        <taxon>Bacteria</taxon>
        <taxon>Pseudomonadati</taxon>
        <taxon>Pseudomonadota</taxon>
        <taxon>Alphaproteobacteria</taxon>
        <taxon>Sphingomonadales</taxon>
        <taxon>Sphingomonadaceae</taxon>
        <taxon>Sphingomonas</taxon>
    </lineage>
</organism>
<dbReference type="PANTHER" id="PTHR10429">
    <property type="entry name" value="DNA-3-METHYLADENINE GLYCOSYLASE"/>
    <property type="match status" value="1"/>
</dbReference>
<evidence type="ECO:0000256" key="2">
    <source>
        <dbReference type="ARBA" id="ARBA00022763"/>
    </source>
</evidence>
<keyword evidence="7" id="KW-1185">Reference proteome</keyword>
<dbReference type="InterPro" id="IPR003180">
    <property type="entry name" value="MPG"/>
</dbReference>
<keyword evidence="3 5" id="KW-0378">Hydrolase</keyword>
<reference evidence="7" key="1">
    <citation type="journal article" date="2019" name="Int. J. Syst. Evol. Microbiol.">
        <title>The Global Catalogue of Microorganisms (GCM) 10K type strain sequencing project: providing services to taxonomists for standard genome sequencing and annotation.</title>
        <authorList>
            <consortium name="The Broad Institute Genomics Platform"/>
            <consortium name="The Broad Institute Genome Sequencing Center for Infectious Disease"/>
            <person name="Wu L."/>
            <person name="Ma J."/>
        </authorList>
    </citation>
    <scope>NUCLEOTIDE SEQUENCE [LARGE SCALE GENOMIC DNA]</scope>
    <source>
        <strain evidence="7">JCM 17498</strain>
    </source>
</reference>
<dbReference type="RefSeq" id="WP_344693833.1">
    <property type="nucleotide sequence ID" value="NZ_BAABBF010000006.1"/>
</dbReference>
<dbReference type="Gene3D" id="3.10.300.10">
    <property type="entry name" value="Methylpurine-DNA glycosylase (MPG)"/>
    <property type="match status" value="1"/>
</dbReference>
<evidence type="ECO:0000256" key="1">
    <source>
        <dbReference type="ARBA" id="ARBA00009232"/>
    </source>
</evidence>
<dbReference type="CDD" id="cd00540">
    <property type="entry name" value="AAG"/>
    <property type="match status" value="1"/>
</dbReference>
<dbReference type="NCBIfam" id="TIGR00567">
    <property type="entry name" value="3mg"/>
    <property type="match status" value="1"/>
</dbReference>
<dbReference type="PANTHER" id="PTHR10429:SF0">
    <property type="entry name" value="DNA-3-METHYLADENINE GLYCOSYLASE"/>
    <property type="match status" value="1"/>
</dbReference>
<dbReference type="InterPro" id="IPR011034">
    <property type="entry name" value="Formyl_transferase-like_C_sf"/>
</dbReference>
<comment type="similarity">
    <text evidence="1 5">Belongs to the DNA glycosylase MPG family.</text>
</comment>
<keyword evidence="2 5" id="KW-0227">DNA damage</keyword>
<gene>
    <name evidence="6" type="ORF">GCM10022268_25890</name>
</gene>
<name>A0ABP7EAQ2_9SPHN</name>
<evidence type="ECO:0000256" key="3">
    <source>
        <dbReference type="ARBA" id="ARBA00022801"/>
    </source>
</evidence>
<dbReference type="InterPro" id="IPR036995">
    <property type="entry name" value="MPG_sf"/>
</dbReference>
<protein>
    <recommendedName>
        <fullName evidence="5">Putative 3-methyladenine DNA glycosylase</fullName>
        <ecNumber evidence="5">3.2.2.-</ecNumber>
    </recommendedName>
</protein>
<proteinExistence type="inferred from homology"/>
<dbReference type="NCBIfam" id="NF002003">
    <property type="entry name" value="PRK00802.1-3"/>
    <property type="match status" value="1"/>
</dbReference>
<dbReference type="Pfam" id="PF02245">
    <property type="entry name" value="Pur_DNA_glyco"/>
    <property type="match status" value="1"/>
</dbReference>
<accession>A0ABP7EAQ2</accession>
<evidence type="ECO:0000256" key="4">
    <source>
        <dbReference type="ARBA" id="ARBA00023204"/>
    </source>
</evidence>
<evidence type="ECO:0000256" key="5">
    <source>
        <dbReference type="HAMAP-Rule" id="MF_00527"/>
    </source>
</evidence>